<dbReference type="InterPro" id="IPR050287">
    <property type="entry name" value="MTA/SAH_deaminase"/>
</dbReference>
<reference evidence="3 4" key="1">
    <citation type="submission" date="2020-08" db="EMBL/GenBank/DDBJ databases">
        <title>Sequencing the genomes of 1000 actinobacteria strains.</title>
        <authorList>
            <person name="Klenk H.-P."/>
        </authorList>
    </citation>
    <scope>NUCLEOTIDE SEQUENCE [LARGE SCALE GENOMIC DNA]</scope>
    <source>
        <strain evidence="3 4">DSM 23694</strain>
    </source>
</reference>
<dbReference type="PANTHER" id="PTHR43794:SF11">
    <property type="entry name" value="AMIDOHYDROLASE-RELATED DOMAIN-CONTAINING PROTEIN"/>
    <property type="match status" value="1"/>
</dbReference>
<keyword evidence="4" id="KW-1185">Reference proteome</keyword>
<feature type="domain" description="Amidohydrolase-related" evidence="2">
    <location>
        <begin position="12"/>
        <end position="358"/>
    </location>
</feature>
<evidence type="ECO:0000256" key="1">
    <source>
        <dbReference type="ARBA" id="ARBA00022801"/>
    </source>
</evidence>
<dbReference type="Gene3D" id="2.30.40.10">
    <property type="entry name" value="Urease, subunit C, domain 1"/>
    <property type="match status" value="1"/>
</dbReference>
<dbReference type="NCBIfam" id="NF006681">
    <property type="entry name" value="PRK09229.1-2"/>
    <property type="match status" value="1"/>
</dbReference>
<dbReference type="InterPro" id="IPR032466">
    <property type="entry name" value="Metal_Hydrolase"/>
</dbReference>
<evidence type="ECO:0000259" key="2">
    <source>
        <dbReference type="Pfam" id="PF01979"/>
    </source>
</evidence>
<proteinExistence type="predicted"/>
<dbReference type="AlphaFoldDB" id="A0A7W8YAY3"/>
<dbReference type="RefSeq" id="WP_183641550.1">
    <property type="nucleotide sequence ID" value="NZ_JACHBL010000001.1"/>
</dbReference>
<dbReference type="InterPro" id="IPR011059">
    <property type="entry name" value="Metal-dep_hydrolase_composite"/>
</dbReference>
<dbReference type="GO" id="GO:0016810">
    <property type="term" value="F:hydrolase activity, acting on carbon-nitrogen (but not peptide) bonds"/>
    <property type="evidence" value="ECO:0007669"/>
    <property type="project" value="InterPro"/>
</dbReference>
<organism evidence="3 4">
    <name type="scientific">Neomicrococcus lactis</name>
    <dbReference type="NCBI Taxonomy" id="732241"/>
    <lineage>
        <taxon>Bacteria</taxon>
        <taxon>Bacillati</taxon>
        <taxon>Actinomycetota</taxon>
        <taxon>Actinomycetes</taxon>
        <taxon>Micrococcales</taxon>
        <taxon>Micrococcaceae</taxon>
        <taxon>Neomicrococcus</taxon>
    </lineage>
</organism>
<sequence>MNAQTNSRLIRIPGMINAHSHAFHRVLRGRTHERSAASVSHGTDNFWTWREQMYAAASYLSPQAYEQLATAVFAEMVTCGWTAVGEFHYVHRGLNEPGGTGLSDPLAMEEAIIRAAYAAGIRMTLLDTCYLQGGLSATGKAIPLNEVQTRFSDGTADSWLRRRSQLRERVYQLNAELAPSGGAPLVTLGAAVHSVRAVPRKELERIGAELEPGAVLHAHVSEQPAENEACLAAYGMTPVELLSSAGLLSPTFSAVHATHLTEHDIELLGASQSIVVMCPTTEADLADGIGPARELADAGAVIALGTDQHASIDPYLEMRGLEYGERLATGQRGRFQPAELMEAAVAGGAKSLGMPSYGLNPVTGDYVLVDTESIRTFGSRDDQLPLTATSADVHKVVINDQLVATNGVHATLGSVDELYCAFMTDNPEFQ</sequence>
<dbReference type="PANTHER" id="PTHR43794">
    <property type="entry name" value="AMINOHYDROLASE SSNA-RELATED"/>
    <property type="match status" value="1"/>
</dbReference>
<dbReference type="SUPFAM" id="SSF51556">
    <property type="entry name" value="Metallo-dependent hydrolases"/>
    <property type="match status" value="1"/>
</dbReference>
<dbReference type="EMBL" id="JACHBL010000001">
    <property type="protein sequence ID" value="MBB5598166.1"/>
    <property type="molecule type" value="Genomic_DNA"/>
</dbReference>
<keyword evidence="1" id="KW-0378">Hydrolase</keyword>
<name>A0A7W8YAY3_9MICC</name>
<dbReference type="Proteomes" id="UP000523863">
    <property type="component" value="Unassembled WGS sequence"/>
</dbReference>
<accession>A0A7W8YAY3</accession>
<evidence type="ECO:0000313" key="4">
    <source>
        <dbReference type="Proteomes" id="UP000523863"/>
    </source>
</evidence>
<protein>
    <submittedName>
        <fullName evidence="3">Formiminoglutamate deiminase</fullName>
    </submittedName>
</protein>
<dbReference type="InterPro" id="IPR006680">
    <property type="entry name" value="Amidohydro-rel"/>
</dbReference>
<dbReference type="Pfam" id="PF01979">
    <property type="entry name" value="Amidohydro_1"/>
    <property type="match status" value="1"/>
</dbReference>
<dbReference type="Gene3D" id="3.20.20.140">
    <property type="entry name" value="Metal-dependent hydrolases"/>
    <property type="match status" value="1"/>
</dbReference>
<gene>
    <name evidence="3" type="ORF">BKA12_001246</name>
</gene>
<comment type="caution">
    <text evidence="3">The sequence shown here is derived from an EMBL/GenBank/DDBJ whole genome shotgun (WGS) entry which is preliminary data.</text>
</comment>
<evidence type="ECO:0000313" key="3">
    <source>
        <dbReference type="EMBL" id="MBB5598166.1"/>
    </source>
</evidence>